<keyword evidence="3" id="KW-1185">Reference proteome</keyword>
<dbReference type="EMBL" id="FNJC01000002">
    <property type="protein sequence ID" value="SDO81366.1"/>
    <property type="molecule type" value="Genomic_DNA"/>
</dbReference>
<feature type="signal peptide" evidence="1">
    <location>
        <begin position="1"/>
        <end position="23"/>
    </location>
</feature>
<comment type="caution">
    <text evidence="2">The sequence shown here is derived from an EMBL/GenBank/DDBJ whole genome shotgun (WGS) entry which is preliminary data.</text>
</comment>
<feature type="chain" id="PRO_5047079343" evidence="1">
    <location>
        <begin position="24"/>
        <end position="49"/>
    </location>
</feature>
<protein>
    <submittedName>
        <fullName evidence="2">Uncharacterized protein</fullName>
    </submittedName>
</protein>
<evidence type="ECO:0000313" key="3">
    <source>
        <dbReference type="Proteomes" id="UP000198795"/>
    </source>
</evidence>
<accession>A0A1H0MM57</accession>
<sequence length="49" mass="5275">MKGLFLAVAFAAVVAIWTLNARAQFPASDLSTPKGEITQFTTIKAPPQR</sequence>
<evidence type="ECO:0000256" key="1">
    <source>
        <dbReference type="SAM" id="SignalP"/>
    </source>
</evidence>
<keyword evidence="1" id="KW-0732">Signal</keyword>
<organism evidence="2 3">
    <name type="scientific">Filomicrobium insigne</name>
    <dbReference type="NCBI Taxonomy" id="418854"/>
    <lineage>
        <taxon>Bacteria</taxon>
        <taxon>Pseudomonadati</taxon>
        <taxon>Pseudomonadota</taxon>
        <taxon>Alphaproteobacteria</taxon>
        <taxon>Hyphomicrobiales</taxon>
        <taxon>Hyphomicrobiaceae</taxon>
        <taxon>Filomicrobium</taxon>
    </lineage>
</organism>
<name>A0A1H0MM57_9HYPH</name>
<proteinExistence type="predicted"/>
<gene>
    <name evidence="2" type="ORF">SAMN04488061_1727</name>
</gene>
<reference evidence="2 3" key="1">
    <citation type="submission" date="2016-10" db="EMBL/GenBank/DDBJ databases">
        <authorList>
            <person name="Varghese N."/>
            <person name="Submissions S."/>
        </authorList>
    </citation>
    <scope>NUCLEOTIDE SEQUENCE [LARGE SCALE GENOMIC DNA]</scope>
    <source>
        <strain evidence="2 3">CGMCC 1.6497</strain>
    </source>
</reference>
<dbReference type="Proteomes" id="UP000198795">
    <property type="component" value="Unassembled WGS sequence"/>
</dbReference>
<evidence type="ECO:0000313" key="2">
    <source>
        <dbReference type="EMBL" id="SDO81366.1"/>
    </source>
</evidence>